<feature type="region of interest" description="Disordered" evidence="1">
    <location>
        <begin position="47"/>
        <end position="77"/>
    </location>
</feature>
<organism evidence="2 3">
    <name type="scientific">Ceratitis capitata</name>
    <name type="common">Mediterranean fruit fly</name>
    <name type="synonym">Tephritis capitata</name>
    <dbReference type="NCBI Taxonomy" id="7213"/>
    <lineage>
        <taxon>Eukaryota</taxon>
        <taxon>Metazoa</taxon>
        <taxon>Ecdysozoa</taxon>
        <taxon>Arthropoda</taxon>
        <taxon>Hexapoda</taxon>
        <taxon>Insecta</taxon>
        <taxon>Pterygota</taxon>
        <taxon>Neoptera</taxon>
        <taxon>Endopterygota</taxon>
        <taxon>Diptera</taxon>
        <taxon>Brachycera</taxon>
        <taxon>Muscomorpha</taxon>
        <taxon>Tephritoidea</taxon>
        <taxon>Tephritidae</taxon>
        <taxon>Ceratitis</taxon>
        <taxon>Ceratitis</taxon>
    </lineage>
</organism>
<evidence type="ECO:0000313" key="2">
    <source>
        <dbReference type="EMBL" id="CAD7002675.1"/>
    </source>
</evidence>
<protein>
    <submittedName>
        <fullName evidence="2">(Mediterranean fruit fly) hypothetical protein</fullName>
    </submittedName>
</protein>
<keyword evidence="3" id="KW-1185">Reference proteome</keyword>
<name>A0A811UXB5_CERCA</name>
<accession>A0A811UXB5</accession>
<gene>
    <name evidence="2" type="ORF">CCAP1982_LOCUS11158</name>
</gene>
<reference evidence="2" key="1">
    <citation type="submission" date="2020-11" db="EMBL/GenBank/DDBJ databases">
        <authorList>
            <person name="Whitehead M."/>
        </authorList>
    </citation>
    <scope>NUCLEOTIDE SEQUENCE</scope>
    <source>
        <strain evidence="2">EGII</strain>
    </source>
</reference>
<sequence>MARNYLLQAAPPWPNAQIGPPLLITGTLAGSTHLEEAIFDQQRPNCVPSGQREAAHVFGDAPETPGARKRGPNAHTL</sequence>
<evidence type="ECO:0000313" key="3">
    <source>
        <dbReference type="Proteomes" id="UP000606786"/>
    </source>
</evidence>
<dbReference type="Proteomes" id="UP000606786">
    <property type="component" value="Unassembled WGS sequence"/>
</dbReference>
<dbReference type="AlphaFoldDB" id="A0A811UXB5"/>
<evidence type="ECO:0000256" key="1">
    <source>
        <dbReference type="SAM" id="MobiDB-lite"/>
    </source>
</evidence>
<dbReference type="EMBL" id="CAJHJT010000034">
    <property type="protein sequence ID" value="CAD7002675.1"/>
    <property type="molecule type" value="Genomic_DNA"/>
</dbReference>
<proteinExistence type="predicted"/>
<feature type="compositionally biased region" description="Basic residues" evidence="1">
    <location>
        <begin position="67"/>
        <end position="77"/>
    </location>
</feature>
<comment type="caution">
    <text evidence="2">The sequence shown here is derived from an EMBL/GenBank/DDBJ whole genome shotgun (WGS) entry which is preliminary data.</text>
</comment>